<reference evidence="1 2" key="1">
    <citation type="submission" date="2020-08" db="EMBL/GenBank/DDBJ databases">
        <title>A Genomic Blueprint of the Chicken Gut Microbiome.</title>
        <authorList>
            <person name="Gilroy R."/>
            <person name="Ravi A."/>
            <person name="Getino M."/>
            <person name="Pursley I."/>
            <person name="Horton D.L."/>
            <person name="Alikhan N.-F."/>
            <person name="Baker D."/>
            <person name="Gharbi K."/>
            <person name="Hall N."/>
            <person name="Watson M."/>
            <person name="Adriaenssens E.M."/>
            <person name="Foster-Nyarko E."/>
            <person name="Jarju S."/>
            <person name="Secka A."/>
            <person name="Antonio M."/>
            <person name="Oren A."/>
            <person name="Chaudhuri R."/>
            <person name="La Ragione R.M."/>
            <person name="Hildebrand F."/>
            <person name="Pallen M.J."/>
        </authorList>
    </citation>
    <scope>NUCLEOTIDE SEQUENCE [LARGE SCALE GENOMIC DNA]</scope>
    <source>
        <strain evidence="1 2">Sa2YVA2</strain>
    </source>
</reference>
<dbReference type="PROSITE" id="PS51257">
    <property type="entry name" value="PROKAR_LIPOPROTEIN"/>
    <property type="match status" value="1"/>
</dbReference>
<accession>A0ABR8UCJ8</accession>
<gene>
    <name evidence="1" type="ORF">H9649_12630</name>
</gene>
<proteinExistence type="predicted"/>
<dbReference type="Proteomes" id="UP000626786">
    <property type="component" value="Unassembled WGS sequence"/>
</dbReference>
<protein>
    <recommendedName>
        <fullName evidence="3">Lipoprotein</fullName>
    </recommendedName>
</protein>
<sequence length="178" mass="20210">MIPIRKLLLLYFLLIALLLAGCVDDEKEEEEIIALPPEEAEVDKTITIRPEIDIMIGFDKGGARASRDKHCWEEKDKECSLEPTLPSEFLDSYIVNPIKPGDDILFQFAVPGNDFDFPTPDSFIAYMQEGDEMKPIEVKNNTIQAPLTPGKYYMSVKAIWDSELKGETIYAFSLMVKE</sequence>
<dbReference type="EMBL" id="JACSQN010000011">
    <property type="protein sequence ID" value="MBD7985438.1"/>
    <property type="molecule type" value="Genomic_DNA"/>
</dbReference>
<comment type="caution">
    <text evidence="1">The sequence shown here is derived from an EMBL/GenBank/DDBJ whole genome shotgun (WGS) entry which is preliminary data.</text>
</comment>
<evidence type="ECO:0000313" key="2">
    <source>
        <dbReference type="Proteomes" id="UP000626786"/>
    </source>
</evidence>
<organism evidence="1 2">
    <name type="scientific">Sporosarcina quadrami</name>
    <dbReference type="NCBI Taxonomy" id="2762234"/>
    <lineage>
        <taxon>Bacteria</taxon>
        <taxon>Bacillati</taxon>
        <taxon>Bacillota</taxon>
        <taxon>Bacilli</taxon>
        <taxon>Bacillales</taxon>
        <taxon>Caryophanaceae</taxon>
        <taxon>Sporosarcina</taxon>
    </lineage>
</organism>
<evidence type="ECO:0000313" key="1">
    <source>
        <dbReference type="EMBL" id="MBD7985438.1"/>
    </source>
</evidence>
<keyword evidence="2" id="KW-1185">Reference proteome</keyword>
<evidence type="ECO:0008006" key="3">
    <source>
        <dbReference type="Google" id="ProtNLM"/>
    </source>
</evidence>
<dbReference type="RefSeq" id="WP_191695263.1">
    <property type="nucleotide sequence ID" value="NZ_JACSQN010000011.1"/>
</dbReference>
<name>A0ABR8UCJ8_9BACL</name>